<dbReference type="SUPFAM" id="SSF160904">
    <property type="entry name" value="Jann2411-like"/>
    <property type="match status" value="1"/>
</dbReference>
<keyword evidence="2" id="KW-1185">Reference proteome</keyword>
<dbReference type="STRING" id="530584.SAMN05421630_108135"/>
<name>A0A222VTY8_9PSEU</name>
<evidence type="ECO:0000313" key="1">
    <source>
        <dbReference type="EMBL" id="SDD42521.1"/>
    </source>
</evidence>
<reference evidence="1 2" key="1">
    <citation type="submission" date="2016-10" db="EMBL/GenBank/DDBJ databases">
        <authorList>
            <person name="de Groot N.N."/>
        </authorList>
    </citation>
    <scope>NUCLEOTIDE SEQUENCE [LARGE SCALE GENOMIC DNA]</scope>
    <source>
        <strain evidence="1 2">CGMCC 4.5506</strain>
    </source>
</reference>
<protein>
    <submittedName>
        <fullName evidence="1">Conserved protein containing a Zn-ribbon-like motif, possibly RNA-binding</fullName>
    </submittedName>
</protein>
<dbReference type="PANTHER" id="PTHR35525:SF3">
    <property type="entry name" value="BLL6575 PROTEIN"/>
    <property type="match status" value="1"/>
</dbReference>
<accession>A0A222VTY8</accession>
<proteinExistence type="predicted"/>
<dbReference type="InterPro" id="IPR021005">
    <property type="entry name" value="Znf_CGNR"/>
</dbReference>
<dbReference type="OrthoDB" id="3211108at2"/>
<dbReference type="Pfam" id="PF07336">
    <property type="entry name" value="ABATE"/>
    <property type="match status" value="1"/>
</dbReference>
<dbReference type="RefSeq" id="WP_091807743.1">
    <property type="nucleotide sequence ID" value="NZ_CP016353.1"/>
</dbReference>
<dbReference type="InterPro" id="IPR023286">
    <property type="entry name" value="ABATE_dom_sf"/>
</dbReference>
<dbReference type="Gene3D" id="1.10.3300.10">
    <property type="entry name" value="Jann2411-like domain"/>
    <property type="match status" value="1"/>
</dbReference>
<gene>
    <name evidence="1" type="ORF">SAMN05421630_108135</name>
</gene>
<dbReference type="AlphaFoldDB" id="A0A222VTY8"/>
<dbReference type="KEGG" id="pmad:BAY61_23070"/>
<sequence length="178" mass="19746">MSFERSDAPGELRKIELFCNSAKFRSAEDALITQASAALWLRAHDMETGSPSRKEHEQLVTFRETVRDFLGGRATGNAVATLNKFAKSTLSGAQWTPEGEPVLPPKRATGTEALIGSLLAILFAAGQTGELDRLKTCHNPECRYVFYDRSPSKNGVWCSTDFCGEKPQPRPHRARHIR</sequence>
<dbReference type="EMBL" id="FMZE01000008">
    <property type="protein sequence ID" value="SDD42521.1"/>
    <property type="molecule type" value="Genomic_DNA"/>
</dbReference>
<dbReference type="InterPro" id="IPR010852">
    <property type="entry name" value="ABATE"/>
</dbReference>
<organism evidence="1 2">
    <name type="scientific">Prauserella marina</name>
    <dbReference type="NCBI Taxonomy" id="530584"/>
    <lineage>
        <taxon>Bacteria</taxon>
        <taxon>Bacillati</taxon>
        <taxon>Actinomycetota</taxon>
        <taxon>Actinomycetes</taxon>
        <taxon>Pseudonocardiales</taxon>
        <taxon>Pseudonocardiaceae</taxon>
        <taxon>Prauserella</taxon>
    </lineage>
</organism>
<dbReference type="Pfam" id="PF11706">
    <property type="entry name" value="zf-CGNR"/>
    <property type="match status" value="1"/>
</dbReference>
<dbReference type="Proteomes" id="UP000199494">
    <property type="component" value="Unassembled WGS sequence"/>
</dbReference>
<dbReference type="PANTHER" id="PTHR35525">
    <property type="entry name" value="BLL6575 PROTEIN"/>
    <property type="match status" value="1"/>
</dbReference>
<evidence type="ECO:0000313" key="2">
    <source>
        <dbReference type="Proteomes" id="UP000199494"/>
    </source>
</evidence>